<evidence type="ECO:0008006" key="3">
    <source>
        <dbReference type="Google" id="ProtNLM"/>
    </source>
</evidence>
<accession>A0A0Q2LVD0</accession>
<dbReference type="Proteomes" id="UP000051677">
    <property type="component" value="Unassembled WGS sequence"/>
</dbReference>
<sequence>MAHELDITTDANGIAHVSFANSRSDHWHRLGQSVGHAMTAREALDAAHLAGWNVRKMALQVPQEPIIDETGVTTPAPLAVPDYYATVRTNPIHGRLDVLGVVGSKYEPVQNEASCDLLDALVDASGAHFETAGALRGGRETFMTMKLPNTIVFDGRDGTQDLTELYLAALNSHDGSSKFTFLITPVRIVCKNTQSAALRNAKASWGIRHTGGARAAIQEARNALKLTWRYIEAFEAEAAELYARPMDTDEVRRFANTLLEVDSAPSAATARHRSERANGIVKLWTSSPTITPIAGTRWAAYNAVTEYLDHHVPVRGARTSSAASETRALRSIATAASHQSLKAQAFRLLQTL</sequence>
<dbReference type="InterPro" id="IPR026325">
    <property type="entry name" value="DUF932"/>
</dbReference>
<dbReference type="EMBL" id="LKTM01000062">
    <property type="protein sequence ID" value="KQH79849.1"/>
    <property type="molecule type" value="Genomic_DNA"/>
</dbReference>
<evidence type="ECO:0000313" key="2">
    <source>
        <dbReference type="Proteomes" id="UP000051677"/>
    </source>
</evidence>
<organism evidence="1 2">
    <name type="scientific">Mycobacterium gordonae</name>
    <dbReference type="NCBI Taxonomy" id="1778"/>
    <lineage>
        <taxon>Bacteria</taxon>
        <taxon>Bacillati</taxon>
        <taxon>Actinomycetota</taxon>
        <taxon>Actinomycetes</taxon>
        <taxon>Mycobacteriales</taxon>
        <taxon>Mycobacteriaceae</taxon>
        <taxon>Mycobacterium</taxon>
    </lineage>
</organism>
<name>A0A0Q2LVD0_MYCGO</name>
<comment type="caution">
    <text evidence="1">The sequence shown here is derived from an EMBL/GenBank/DDBJ whole genome shotgun (WGS) entry which is preliminary data.</text>
</comment>
<protein>
    <recommendedName>
        <fullName evidence="3">DUF945 domain-containing protein</fullName>
    </recommendedName>
</protein>
<dbReference type="AlphaFoldDB" id="A0A0Q2LVD0"/>
<dbReference type="InterPro" id="IPR017686">
    <property type="entry name" value="Phg/plasmid-like_prot"/>
</dbReference>
<dbReference type="RefSeq" id="WP_055577274.1">
    <property type="nucleotide sequence ID" value="NZ_LKTM01000062.1"/>
</dbReference>
<dbReference type="NCBIfam" id="TIGR03299">
    <property type="entry name" value="LGT_TIGR03299"/>
    <property type="match status" value="1"/>
</dbReference>
<gene>
    <name evidence="1" type="ORF">AO501_08365</name>
</gene>
<reference evidence="1 2" key="1">
    <citation type="submission" date="2015-10" db="EMBL/GenBank/DDBJ databases">
        <title>Mycobacterium gordonae draft genome assembly.</title>
        <authorList>
            <person name="Ustinova V."/>
            <person name="Smirnova T."/>
            <person name="Blagodatskikh K."/>
            <person name="Varlamov D."/>
            <person name="Larionova E."/>
            <person name="Chernousova L."/>
        </authorList>
    </citation>
    <scope>NUCLEOTIDE SEQUENCE [LARGE SCALE GENOMIC DNA]</scope>
    <source>
        <strain evidence="1 2">CTRI 14-8773</strain>
    </source>
</reference>
<proteinExistence type="predicted"/>
<dbReference type="Pfam" id="PF06067">
    <property type="entry name" value="DUF932"/>
    <property type="match status" value="1"/>
</dbReference>
<dbReference type="OrthoDB" id="576140at2"/>
<evidence type="ECO:0000313" key="1">
    <source>
        <dbReference type="EMBL" id="KQH79849.1"/>
    </source>
</evidence>